<name>A0A1G6R529_9MICO</name>
<sequence length="457" mass="50376">MPAPPDADFVVLSSRFAPERDGGYAVAVASRLRLLASLGVERPLLLTFDTGRADDHARDGRRAFAAPHLDVEIRNLFEEIRLDPTWLFAQARVGRADPAHAYRAIEDDEGREVLFLPVIADDPAWHLTTASVVVPGETGTRTVAGFRELYRVWLTRVVGQLRERAGDPDRCIVVICESKQIGELIADWADPHVRIVHTVHNSHLTEPCRSSSELRDDGWRRWLALREHFDAVIWPTASQKHDVAERFGADAASVAIPTPVIAAPGIRPRPRRIRDVLMVNRLVDQKRVDAAISAWPRVREAVPDAHLRIYGDGPLRSRLEDQIREAGLTQSVHLHGYSDHVREAMAISTVFLCTSAFEGQNLAIGESLASGLPVVAFDVCYGPRDYVGDGGILVAPGDTDALADALLEVLLDEGARAEMSQRALEQARRLSPEAVGEAFARLLHDVVSRPARRRAAG</sequence>
<accession>A0A1G6R529</accession>
<dbReference type="RefSeq" id="WP_058233570.1">
    <property type="nucleotide sequence ID" value="NZ_FMYG01000010.1"/>
</dbReference>
<protein>
    <submittedName>
        <fullName evidence="3">Glycosyltransferase involved in cell wall bisynthesis</fullName>
    </submittedName>
</protein>
<evidence type="ECO:0000313" key="3">
    <source>
        <dbReference type="EMBL" id="SDC99750.1"/>
    </source>
</evidence>
<evidence type="ECO:0000256" key="1">
    <source>
        <dbReference type="ARBA" id="ARBA00022679"/>
    </source>
</evidence>
<dbReference type="OrthoDB" id="506201at2"/>
<dbReference type="EMBL" id="FMYG01000010">
    <property type="protein sequence ID" value="SDC99750.1"/>
    <property type="molecule type" value="Genomic_DNA"/>
</dbReference>
<proteinExistence type="predicted"/>
<feature type="domain" description="Glycosyl transferase family 1" evidence="2">
    <location>
        <begin position="275"/>
        <end position="424"/>
    </location>
</feature>
<dbReference type="PANTHER" id="PTHR12526">
    <property type="entry name" value="GLYCOSYLTRANSFERASE"/>
    <property type="match status" value="1"/>
</dbReference>
<dbReference type="PANTHER" id="PTHR12526:SF630">
    <property type="entry name" value="GLYCOSYLTRANSFERASE"/>
    <property type="match status" value="1"/>
</dbReference>
<dbReference type="InterPro" id="IPR001296">
    <property type="entry name" value="Glyco_trans_1"/>
</dbReference>
<evidence type="ECO:0000313" key="4">
    <source>
        <dbReference type="Proteomes" id="UP000183203"/>
    </source>
</evidence>
<reference evidence="3 4" key="1">
    <citation type="submission" date="2016-09" db="EMBL/GenBank/DDBJ databases">
        <authorList>
            <person name="Capua I."/>
            <person name="De Benedictis P."/>
            <person name="Joannis T."/>
            <person name="Lombin L.H."/>
            <person name="Cattoli G."/>
        </authorList>
    </citation>
    <scope>NUCLEOTIDE SEQUENCE [LARGE SCALE GENOMIC DNA]</scope>
    <source>
        <strain evidence="3 4">NIO-1002</strain>
    </source>
</reference>
<dbReference type="GO" id="GO:0016757">
    <property type="term" value="F:glycosyltransferase activity"/>
    <property type="evidence" value="ECO:0007669"/>
    <property type="project" value="InterPro"/>
</dbReference>
<dbReference type="STRING" id="993073.AS029_15875"/>
<dbReference type="AlphaFoldDB" id="A0A1G6R529"/>
<dbReference type="Pfam" id="PF00534">
    <property type="entry name" value="Glycos_transf_1"/>
    <property type="match status" value="1"/>
</dbReference>
<dbReference type="SUPFAM" id="SSF53756">
    <property type="entry name" value="UDP-Glycosyltransferase/glycogen phosphorylase"/>
    <property type="match status" value="1"/>
</dbReference>
<dbReference type="Proteomes" id="UP000183203">
    <property type="component" value="Unassembled WGS sequence"/>
</dbReference>
<evidence type="ECO:0000259" key="2">
    <source>
        <dbReference type="Pfam" id="PF00534"/>
    </source>
</evidence>
<dbReference type="Gene3D" id="3.40.50.2000">
    <property type="entry name" value="Glycogen Phosphorylase B"/>
    <property type="match status" value="2"/>
</dbReference>
<organism evidence="3 4">
    <name type="scientific">Microbacterium enclense</name>
    <dbReference type="NCBI Taxonomy" id="993073"/>
    <lineage>
        <taxon>Bacteria</taxon>
        <taxon>Bacillati</taxon>
        <taxon>Actinomycetota</taxon>
        <taxon>Actinomycetes</taxon>
        <taxon>Micrococcales</taxon>
        <taxon>Microbacteriaceae</taxon>
        <taxon>Microbacterium</taxon>
    </lineage>
</organism>
<keyword evidence="1 3" id="KW-0808">Transferase</keyword>
<gene>
    <name evidence="3" type="ORF">SAMN05216418_0045</name>
</gene>